<keyword evidence="6" id="KW-0349">Heme</keyword>
<feature type="signal peptide" evidence="17">
    <location>
        <begin position="1"/>
        <end position="17"/>
    </location>
</feature>
<comment type="caution">
    <text evidence="19">The sequence shown here is derived from an EMBL/GenBank/DDBJ whole genome shotgun (WGS) entry which is preliminary data.</text>
</comment>
<evidence type="ECO:0000256" key="6">
    <source>
        <dbReference type="ARBA" id="ARBA00022617"/>
    </source>
</evidence>
<dbReference type="Proteomes" id="UP000799441">
    <property type="component" value="Unassembled WGS sequence"/>
</dbReference>
<sequence length="528" mass="47218">MKYSLSLAIAGAAIASAQIDTSSLPECGATCVQNMASIALDSTSNGGFGCTTSNLTQCACCNPDFGYGIVDCSRAVCTSDDDFNKVRQFGLDYCNGQTNSCPSTGGAAGSAFSSGSDASSTASGSGSASTGSGSGSSTSGSSASGTGALGGAGALITPVSGSSNVYQVGSETISAGGSAADEDGTTYSALTGGAGVLAVANGASTTIPASGAGSGASSGSSGSGAFGGAAAAITPVSGSPDAYQVDGSTISAGGSNVDESGTTYSALSSGAGVLAVANGASTTIPASAVGAGASSGSSGTGALGGAAAAITPVSGSSDVYQVDGSTISAGGSNVDESGTTYSALSGGAGVLAVANGASTTIPASAVGGGSGATTGSGASGLGGAAAAVTPVSGSSDVYQVDDSTISAGGSSVDENGTTYSALSGGAGVLAVANGASTTIAASALTGGAGATTGGSSTSSGASNTGGMTTSASNGGGSGATTGGAGGAGASTAGSGSGSSSSSDTGNAAPMKTAAPALIGAAAMALFAL</sequence>
<evidence type="ECO:0000256" key="4">
    <source>
        <dbReference type="ARBA" id="ARBA00022475"/>
    </source>
</evidence>
<organism evidence="19 20">
    <name type="scientific">Polychaeton citri CBS 116435</name>
    <dbReference type="NCBI Taxonomy" id="1314669"/>
    <lineage>
        <taxon>Eukaryota</taxon>
        <taxon>Fungi</taxon>
        <taxon>Dikarya</taxon>
        <taxon>Ascomycota</taxon>
        <taxon>Pezizomycotina</taxon>
        <taxon>Dothideomycetes</taxon>
        <taxon>Dothideomycetidae</taxon>
        <taxon>Capnodiales</taxon>
        <taxon>Capnodiaceae</taxon>
        <taxon>Polychaeton</taxon>
    </lineage>
</organism>
<feature type="region of interest" description="Disordered" evidence="16">
    <location>
        <begin position="122"/>
        <end position="143"/>
    </location>
</feature>
<evidence type="ECO:0000256" key="3">
    <source>
        <dbReference type="ARBA" id="ARBA00010031"/>
    </source>
</evidence>
<dbReference type="PROSITE" id="PS52012">
    <property type="entry name" value="CFEM"/>
    <property type="match status" value="1"/>
</dbReference>
<feature type="chain" id="PRO_5040264931" description="CFEM domain-containing protein" evidence="17">
    <location>
        <begin position="18"/>
        <end position="528"/>
    </location>
</feature>
<feature type="region of interest" description="Disordered" evidence="16">
    <location>
        <begin position="448"/>
        <end position="508"/>
    </location>
</feature>
<reference evidence="19" key="1">
    <citation type="journal article" date="2020" name="Stud. Mycol.">
        <title>101 Dothideomycetes genomes: a test case for predicting lifestyles and emergence of pathogens.</title>
        <authorList>
            <person name="Haridas S."/>
            <person name="Albert R."/>
            <person name="Binder M."/>
            <person name="Bloem J."/>
            <person name="Labutti K."/>
            <person name="Salamov A."/>
            <person name="Andreopoulos B."/>
            <person name="Baker S."/>
            <person name="Barry K."/>
            <person name="Bills G."/>
            <person name="Bluhm B."/>
            <person name="Cannon C."/>
            <person name="Castanera R."/>
            <person name="Culley D."/>
            <person name="Daum C."/>
            <person name="Ezra D."/>
            <person name="Gonzalez J."/>
            <person name="Henrissat B."/>
            <person name="Kuo A."/>
            <person name="Liang C."/>
            <person name="Lipzen A."/>
            <person name="Lutzoni F."/>
            <person name="Magnuson J."/>
            <person name="Mondo S."/>
            <person name="Nolan M."/>
            <person name="Ohm R."/>
            <person name="Pangilinan J."/>
            <person name="Park H.-J."/>
            <person name="Ramirez L."/>
            <person name="Alfaro M."/>
            <person name="Sun H."/>
            <person name="Tritt A."/>
            <person name="Yoshinaga Y."/>
            <person name="Zwiers L.-H."/>
            <person name="Turgeon B."/>
            <person name="Goodwin S."/>
            <person name="Spatafora J."/>
            <person name="Crous P."/>
            <person name="Grigoriev I."/>
        </authorList>
    </citation>
    <scope>NUCLEOTIDE SEQUENCE</scope>
    <source>
        <strain evidence="19">CBS 116435</strain>
    </source>
</reference>
<evidence type="ECO:0000256" key="17">
    <source>
        <dbReference type="SAM" id="SignalP"/>
    </source>
</evidence>
<dbReference type="EMBL" id="MU003794">
    <property type="protein sequence ID" value="KAF2721028.1"/>
    <property type="molecule type" value="Genomic_DNA"/>
</dbReference>
<evidence type="ECO:0000256" key="14">
    <source>
        <dbReference type="ARBA" id="ARBA00023288"/>
    </source>
</evidence>
<feature type="compositionally biased region" description="Gly residues" evidence="16">
    <location>
        <begin position="473"/>
        <end position="488"/>
    </location>
</feature>
<dbReference type="PANTHER" id="PTHR37928:SF1">
    <property type="entry name" value="CFEM DOMAIN PROTEIN (AFU_ORTHOLOGUE AFUA_6G14090)"/>
    <property type="match status" value="1"/>
</dbReference>
<dbReference type="InterPro" id="IPR051735">
    <property type="entry name" value="CFEM_domain"/>
</dbReference>
<dbReference type="Pfam" id="PF05730">
    <property type="entry name" value="CFEM"/>
    <property type="match status" value="1"/>
</dbReference>
<keyword evidence="14" id="KW-0449">Lipoprotein</keyword>
<dbReference type="PANTHER" id="PTHR37928">
    <property type="entry name" value="CFEM DOMAIN PROTEIN (AFU_ORTHOLOGUE AFUA_6G14090)"/>
    <property type="match status" value="1"/>
</dbReference>
<evidence type="ECO:0000256" key="13">
    <source>
        <dbReference type="ARBA" id="ARBA00023180"/>
    </source>
</evidence>
<evidence type="ECO:0000256" key="11">
    <source>
        <dbReference type="ARBA" id="ARBA00023136"/>
    </source>
</evidence>
<keyword evidence="9 17" id="KW-0732">Signal</keyword>
<feature type="domain" description="CFEM" evidence="18">
    <location>
        <begin position="1"/>
        <end position="121"/>
    </location>
</feature>
<evidence type="ECO:0000313" key="20">
    <source>
        <dbReference type="Proteomes" id="UP000799441"/>
    </source>
</evidence>
<proteinExistence type="inferred from homology"/>
<evidence type="ECO:0000256" key="10">
    <source>
        <dbReference type="ARBA" id="ARBA00023004"/>
    </source>
</evidence>
<evidence type="ECO:0000256" key="7">
    <source>
        <dbReference type="ARBA" id="ARBA00022622"/>
    </source>
</evidence>
<evidence type="ECO:0000256" key="8">
    <source>
        <dbReference type="ARBA" id="ARBA00022723"/>
    </source>
</evidence>
<evidence type="ECO:0000256" key="16">
    <source>
        <dbReference type="SAM" id="MobiDB-lite"/>
    </source>
</evidence>
<evidence type="ECO:0000259" key="18">
    <source>
        <dbReference type="PROSITE" id="PS52012"/>
    </source>
</evidence>
<feature type="compositionally biased region" description="Low complexity" evidence="16">
    <location>
        <begin position="453"/>
        <end position="472"/>
    </location>
</feature>
<keyword evidence="4" id="KW-1003">Cell membrane</keyword>
<dbReference type="GO" id="GO:0005886">
    <property type="term" value="C:plasma membrane"/>
    <property type="evidence" value="ECO:0007669"/>
    <property type="project" value="UniProtKB-SubCell"/>
</dbReference>
<keyword evidence="12" id="KW-1015">Disulfide bond</keyword>
<protein>
    <recommendedName>
        <fullName evidence="18">CFEM domain-containing protein</fullName>
    </recommendedName>
</protein>
<keyword evidence="5" id="KW-0964">Secreted</keyword>
<evidence type="ECO:0000256" key="15">
    <source>
        <dbReference type="PROSITE-ProRule" id="PRU01356"/>
    </source>
</evidence>
<feature type="compositionally biased region" description="Low complexity" evidence="16">
    <location>
        <begin position="489"/>
        <end position="508"/>
    </location>
</feature>
<evidence type="ECO:0000256" key="5">
    <source>
        <dbReference type="ARBA" id="ARBA00022525"/>
    </source>
</evidence>
<comment type="caution">
    <text evidence="15">Lacks conserved residue(s) required for the propagation of feature annotation.</text>
</comment>
<dbReference type="GO" id="GO:0005576">
    <property type="term" value="C:extracellular region"/>
    <property type="evidence" value="ECO:0007669"/>
    <property type="project" value="UniProtKB-SubCell"/>
</dbReference>
<dbReference type="OrthoDB" id="1193027at2759"/>
<comment type="similarity">
    <text evidence="3">Belongs to the RBT5 family.</text>
</comment>
<keyword evidence="10" id="KW-0408">Iron</keyword>
<gene>
    <name evidence="19" type="ORF">K431DRAFT_285285</name>
</gene>
<evidence type="ECO:0000256" key="1">
    <source>
        <dbReference type="ARBA" id="ARBA00004609"/>
    </source>
</evidence>
<evidence type="ECO:0000256" key="9">
    <source>
        <dbReference type="ARBA" id="ARBA00022729"/>
    </source>
</evidence>
<dbReference type="AlphaFoldDB" id="A0A9P4Q881"/>
<dbReference type="InterPro" id="IPR008427">
    <property type="entry name" value="Extracellular_membr_CFEM_dom"/>
</dbReference>
<dbReference type="GO" id="GO:0098552">
    <property type="term" value="C:side of membrane"/>
    <property type="evidence" value="ECO:0007669"/>
    <property type="project" value="UniProtKB-KW"/>
</dbReference>
<dbReference type="SMART" id="SM00747">
    <property type="entry name" value="CFEM"/>
    <property type="match status" value="1"/>
</dbReference>
<evidence type="ECO:0000256" key="12">
    <source>
        <dbReference type="ARBA" id="ARBA00023157"/>
    </source>
</evidence>
<dbReference type="GO" id="GO:0046872">
    <property type="term" value="F:metal ion binding"/>
    <property type="evidence" value="ECO:0007669"/>
    <property type="project" value="UniProtKB-KW"/>
</dbReference>
<comment type="subcellular location">
    <subcellularLocation>
        <location evidence="1">Cell membrane</location>
        <topology evidence="1">Lipid-anchor</topology>
        <topology evidence="1">GPI-anchor</topology>
    </subcellularLocation>
    <subcellularLocation>
        <location evidence="2">Secreted</location>
    </subcellularLocation>
</comment>
<keyword evidence="7" id="KW-0336">GPI-anchor</keyword>
<evidence type="ECO:0000256" key="2">
    <source>
        <dbReference type="ARBA" id="ARBA00004613"/>
    </source>
</evidence>
<evidence type="ECO:0000313" key="19">
    <source>
        <dbReference type="EMBL" id="KAF2721028.1"/>
    </source>
</evidence>
<keyword evidence="20" id="KW-1185">Reference proteome</keyword>
<keyword evidence="8" id="KW-0479">Metal-binding</keyword>
<keyword evidence="13" id="KW-0325">Glycoprotein</keyword>
<name>A0A9P4Q881_9PEZI</name>
<keyword evidence="11" id="KW-0472">Membrane</keyword>
<accession>A0A9P4Q881</accession>